<dbReference type="Proteomes" id="UP001341840">
    <property type="component" value="Unassembled WGS sequence"/>
</dbReference>
<gene>
    <name evidence="1" type="ORF">PIB30_064287</name>
</gene>
<accession>A0ABU6VKN0</accession>
<evidence type="ECO:0000313" key="2">
    <source>
        <dbReference type="Proteomes" id="UP001341840"/>
    </source>
</evidence>
<protein>
    <submittedName>
        <fullName evidence="1">Uncharacterized protein</fullName>
    </submittedName>
</protein>
<reference evidence="1 2" key="1">
    <citation type="journal article" date="2023" name="Plants (Basel)">
        <title>Bridging the Gap: Combining Genomics and Transcriptomics Approaches to Understand Stylosanthes scabra, an Orphan Legume from the Brazilian Caatinga.</title>
        <authorList>
            <person name="Ferreira-Neto J.R.C."/>
            <person name="da Silva M.D."/>
            <person name="Binneck E."/>
            <person name="de Melo N.F."/>
            <person name="da Silva R.H."/>
            <person name="de Melo A.L.T.M."/>
            <person name="Pandolfi V."/>
            <person name="Bustamante F.O."/>
            <person name="Brasileiro-Vidal A.C."/>
            <person name="Benko-Iseppon A.M."/>
        </authorList>
    </citation>
    <scope>NUCLEOTIDE SEQUENCE [LARGE SCALE GENOMIC DNA]</scope>
    <source>
        <tissue evidence="1">Leaves</tissue>
    </source>
</reference>
<organism evidence="1 2">
    <name type="scientific">Stylosanthes scabra</name>
    <dbReference type="NCBI Taxonomy" id="79078"/>
    <lineage>
        <taxon>Eukaryota</taxon>
        <taxon>Viridiplantae</taxon>
        <taxon>Streptophyta</taxon>
        <taxon>Embryophyta</taxon>
        <taxon>Tracheophyta</taxon>
        <taxon>Spermatophyta</taxon>
        <taxon>Magnoliopsida</taxon>
        <taxon>eudicotyledons</taxon>
        <taxon>Gunneridae</taxon>
        <taxon>Pentapetalae</taxon>
        <taxon>rosids</taxon>
        <taxon>fabids</taxon>
        <taxon>Fabales</taxon>
        <taxon>Fabaceae</taxon>
        <taxon>Papilionoideae</taxon>
        <taxon>50 kb inversion clade</taxon>
        <taxon>dalbergioids sensu lato</taxon>
        <taxon>Dalbergieae</taxon>
        <taxon>Pterocarpus clade</taxon>
        <taxon>Stylosanthes</taxon>
    </lineage>
</organism>
<name>A0ABU6VKN0_9FABA</name>
<proteinExistence type="predicted"/>
<comment type="caution">
    <text evidence="1">The sequence shown here is derived from an EMBL/GenBank/DDBJ whole genome shotgun (WGS) entry which is preliminary data.</text>
</comment>
<dbReference type="EMBL" id="JASCZI010151659">
    <property type="protein sequence ID" value="MED6173927.1"/>
    <property type="molecule type" value="Genomic_DNA"/>
</dbReference>
<evidence type="ECO:0000313" key="1">
    <source>
        <dbReference type="EMBL" id="MED6173927.1"/>
    </source>
</evidence>
<sequence>MVVIHQNLITQTLHAYCNHGLQALELKHNNTMPRRQNQSLGVAQPCTKLMPRRQYQRLGIQDQLSVEPTPRRENQSLGMEQAVLGRKSNYKDSSHHGDKDMGLPRLFREVLEESDHNNSLGSCPFPLGLGHAQKWPMYIRRPGCESLQRKRVHLRFGNRGLIHL</sequence>
<keyword evidence="2" id="KW-1185">Reference proteome</keyword>